<dbReference type="PROSITE" id="PS50041">
    <property type="entry name" value="C_TYPE_LECTIN_2"/>
    <property type="match status" value="1"/>
</dbReference>
<dbReference type="Pfam" id="PF00059">
    <property type="entry name" value="Lectin_C"/>
    <property type="match status" value="1"/>
</dbReference>
<keyword evidence="7" id="KW-1185">Reference proteome</keyword>
<dbReference type="PANTHER" id="PTHR22803">
    <property type="entry name" value="MANNOSE, PHOSPHOLIPASE, LECTIN RECEPTOR RELATED"/>
    <property type="match status" value="1"/>
</dbReference>
<proteinExistence type="predicted"/>
<keyword evidence="2" id="KW-1015">Disulfide bond</keyword>
<dbReference type="Proteomes" id="UP001314229">
    <property type="component" value="Unassembled WGS sequence"/>
</dbReference>
<evidence type="ECO:0000259" key="5">
    <source>
        <dbReference type="PROSITE" id="PS50041"/>
    </source>
</evidence>
<dbReference type="InterPro" id="IPR018378">
    <property type="entry name" value="C-type_lectin_CS"/>
</dbReference>
<evidence type="ECO:0000256" key="1">
    <source>
        <dbReference type="ARBA" id="ARBA00022734"/>
    </source>
</evidence>
<evidence type="ECO:0000256" key="4">
    <source>
        <dbReference type="SAM" id="Phobius"/>
    </source>
</evidence>
<accession>A0AAV1PA23</accession>
<dbReference type="InterPro" id="IPR016186">
    <property type="entry name" value="C-type_lectin-like/link_sf"/>
</dbReference>
<dbReference type="SUPFAM" id="SSF56436">
    <property type="entry name" value="C-type lectin-like"/>
    <property type="match status" value="1"/>
</dbReference>
<dbReference type="PROSITE" id="PS00615">
    <property type="entry name" value="C_TYPE_LECTIN_1"/>
    <property type="match status" value="1"/>
</dbReference>
<dbReference type="CDD" id="cd03590">
    <property type="entry name" value="CLECT_DC-SIGN_like"/>
    <property type="match status" value="1"/>
</dbReference>
<keyword evidence="1" id="KW-0430">Lectin</keyword>
<feature type="region of interest" description="Disordered" evidence="3">
    <location>
        <begin position="1"/>
        <end position="28"/>
    </location>
</feature>
<dbReference type="InterPro" id="IPR050111">
    <property type="entry name" value="C-type_lectin/snaclec_domain"/>
</dbReference>
<reference evidence="6 7" key="1">
    <citation type="submission" date="2024-01" db="EMBL/GenBank/DDBJ databases">
        <authorList>
            <person name="Alioto T."/>
            <person name="Alioto T."/>
            <person name="Gomez Garrido J."/>
        </authorList>
    </citation>
    <scope>NUCLEOTIDE SEQUENCE [LARGE SCALE GENOMIC DNA]</scope>
</reference>
<evidence type="ECO:0000313" key="6">
    <source>
        <dbReference type="EMBL" id="CAK6968483.1"/>
    </source>
</evidence>
<keyword evidence="4" id="KW-1133">Transmembrane helix</keyword>
<keyword evidence="4" id="KW-0472">Membrane</keyword>
<keyword evidence="4" id="KW-0812">Transmembrane</keyword>
<sequence>MGNGDDEDREKTDDNDMERSDDEGSRNSERRFHGGVVLGLGLLSGFLLAGLIGLSVYYYYSSQHSAEELIAIKARLTEERDLLNASVIEMKKQDMLKRTCPPGWMMFSDACYFLSCECGSWEKGKQDCTDRGASLVVINSTEEQKFLSNFTKEETMAWIGLTDRDTEGTWKWIDGSPLSLKFWVSTQPDDGGSKTVEEDCAHIFTQKNYEENWNDLPCATKQKWICEKMV</sequence>
<dbReference type="InterPro" id="IPR033989">
    <property type="entry name" value="CD209-like_CTLD"/>
</dbReference>
<evidence type="ECO:0000256" key="3">
    <source>
        <dbReference type="SAM" id="MobiDB-lite"/>
    </source>
</evidence>
<evidence type="ECO:0000256" key="2">
    <source>
        <dbReference type="ARBA" id="ARBA00023157"/>
    </source>
</evidence>
<feature type="domain" description="C-type lectin" evidence="5">
    <location>
        <begin position="107"/>
        <end position="227"/>
    </location>
</feature>
<gene>
    <name evidence="6" type="ORF">FSCOSCO3_A002790</name>
</gene>
<feature type="compositionally biased region" description="Basic and acidic residues" evidence="3">
    <location>
        <begin position="9"/>
        <end position="28"/>
    </location>
</feature>
<dbReference type="InterPro" id="IPR016187">
    <property type="entry name" value="CTDL_fold"/>
</dbReference>
<dbReference type="EMBL" id="CAWUFR010000120">
    <property type="protein sequence ID" value="CAK6968483.1"/>
    <property type="molecule type" value="Genomic_DNA"/>
</dbReference>
<dbReference type="GO" id="GO:0030246">
    <property type="term" value="F:carbohydrate binding"/>
    <property type="evidence" value="ECO:0007669"/>
    <property type="project" value="UniProtKB-KW"/>
</dbReference>
<feature type="transmembrane region" description="Helical" evidence="4">
    <location>
        <begin position="36"/>
        <end position="60"/>
    </location>
</feature>
<dbReference type="AlphaFoldDB" id="A0AAV1PA23"/>
<comment type="caution">
    <text evidence="6">The sequence shown here is derived from an EMBL/GenBank/DDBJ whole genome shotgun (WGS) entry which is preliminary data.</text>
</comment>
<protein>
    <submittedName>
        <fullName evidence="6">CD209 antigen-like protein E isoform X3</fullName>
    </submittedName>
</protein>
<evidence type="ECO:0000313" key="7">
    <source>
        <dbReference type="Proteomes" id="UP001314229"/>
    </source>
</evidence>
<dbReference type="SMART" id="SM00034">
    <property type="entry name" value="CLECT"/>
    <property type="match status" value="1"/>
</dbReference>
<dbReference type="InterPro" id="IPR001304">
    <property type="entry name" value="C-type_lectin-like"/>
</dbReference>
<dbReference type="Gene3D" id="3.10.100.10">
    <property type="entry name" value="Mannose-Binding Protein A, subunit A"/>
    <property type="match status" value="1"/>
</dbReference>
<organism evidence="6 7">
    <name type="scientific">Scomber scombrus</name>
    <name type="common">Atlantic mackerel</name>
    <name type="synonym">Scomber vernalis</name>
    <dbReference type="NCBI Taxonomy" id="13677"/>
    <lineage>
        <taxon>Eukaryota</taxon>
        <taxon>Metazoa</taxon>
        <taxon>Chordata</taxon>
        <taxon>Craniata</taxon>
        <taxon>Vertebrata</taxon>
        <taxon>Euteleostomi</taxon>
        <taxon>Actinopterygii</taxon>
        <taxon>Neopterygii</taxon>
        <taxon>Teleostei</taxon>
        <taxon>Neoteleostei</taxon>
        <taxon>Acanthomorphata</taxon>
        <taxon>Pelagiaria</taxon>
        <taxon>Scombriformes</taxon>
        <taxon>Scombridae</taxon>
        <taxon>Scomber</taxon>
    </lineage>
</organism>
<name>A0AAV1PA23_SCOSC</name>